<name>A0A2S5TBT1_9GAMM</name>
<organism evidence="1 2">
    <name type="scientific">Solimonas fluminis</name>
    <dbReference type="NCBI Taxonomy" id="2086571"/>
    <lineage>
        <taxon>Bacteria</taxon>
        <taxon>Pseudomonadati</taxon>
        <taxon>Pseudomonadota</taxon>
        <taxon>Gammaproteobacteria</taxon>
        <taxon>Nevskiales</taxon>
        <taxon>Nevskiaceae</taxon>
        <taxon>Solimonas</taxon>
    </lineage>
</organism>
<evidence type="ECO:0008006" key="3">
    <source>
        <dbReference type="Google" id="ProtNLM"/>
    </source>
</evidence>
<dbReference type="OrthoDB" id="5827160at2"/>
<proteinExistence type="predicted"/>
<sequence>MILDATSMRLSPTLWLALLACCLLISGCAARNIRADYEQTTDKGLMLGSITRDGRLSAYRVLYRPLGQEKGFEFVETGCDSIMEPSCYAHQDFTSLGMKGDLFAVELPPGEYEFFSWNVVGGSAHAGPASHFSLRFSIQPGRITYIGNFHFTELANRGLVVTSASVDYSQPFERDWALAQKKYARLQSESVDVNEFSPPVSAIGGAGGYSFTPTPVYLPPTK</sequence>
<dbReference type="RefSeq" id="WP_104231787.1">
    <property type="nucleotide sequence ID" value="NZ_PSNW01000012.1"/>
</dbReference>
<keyword evidence="2" id="KW-1185">Reference proteome</keyword>
<gene>
    <name evidence="1" type="ORF">C3942_18175</name>
</gene>
<dbReference type="Proteomes" id="UP000238220">
    <property type="component" value="Unassembled WGS sequence"/>
</dbReference>
<reference evidence="1 2" key="1">
    <citation type="submission" date="2018-02" db="EMBL/GenBank/DDBJ databases">
        <title>Genome sequencing of Solimonas sp. HR-BB.</title>
        <authorList>
            <person name="Lee Y."/>
            <person name="Jeon C.O."/>
        </authorList>
    </citation>
    <scope>NUCLEOTIDE SEQUENCE [LARGE SCALE GENOMIC DNA]</scope>
    <source>
        <strain evidence="1 2">HR-BB</strain>
    </source>
</reference>
<dbReference type="AlphaFoldDB" id="A0A2S5TBT1"/>
<comment type="caution">
    <text evidence="1">The sequence shown here is derived from an EMBL/GenBank/DDBJ whole genome shotgun (WGS) entry which is preliminary data.</text>
</comment>
<evidence type="ECO:0000313" key="2">
    <source>
        <dbReference type="Proteomes" id="UP000238220"/>
    </source>
</evidence>
<protein>
    <recommendedName>
        <fullName evidence="3">DUF2846 domain-containing protein</fullName>
    </recommendedName>
</protein>
<accession>A0A2S5TBT1</accession>
<dbReference type="EMBL" id="PSNW01000012">
    <property type="protein sequence ID" value="PPE72471.1"/>
    <property type="molecule type" value="Genomic_DNA"/>
</dbReference>
<evidence type="ECO:0000313" key="1">
    <source>
        <dbReference type="EMBL" id="PPE72471.1"/>
    </source>
</evidence>